<reference evidence="1" key="1">
    <citation type="journal article" date="2015" name="Nature">
        <title>Complex archaea that bridge the gap between prokaryotes and eukaryotes.</title>
        <authorList>
            <person name="Spang A."/>
            <person name="Saw J.H."/>
            <person name="Jorgensen S.L."/>
            <person name="Zaremba-Niedzwiedzka K."/>
            <person name="Martijn J."/>
            <person name="Lind A.E."/>
            <person name="van Eijk R."/>
            <person name="Schleper C."/>
            <person name="Guy L."/>
            <person name="Ettema T.J."/>
        </authorList>
    </citation>
    <scope>NUCLEOTIDE SEQUENCE</scope>
</reference>
<name>A0A0F9CMV0_9ZZZZ</name>
<gene>
    <name evidence="1" type="ORF">LCGC14_2647600</name>
</gene>
<protein>
    <recommendedName>
        <fullName evidence="2">SHS2 domain-containing protein</fullName>
    </recommendedName>
</protein>
<dbReference type="EMBL" id="LAZR01045824">
    <property type="protein sequence ID" value="KKK97951.1"/>
    <property type="molecule type" value="Genomic_DNA"/>
</dbReference>
<feature type="non-terminal residue" evidence="1">
    <location>
        <position position="125"/>
    </location>
</feature>
<organism evidence="1">
    <name type="scientific">marine sediment metagenome</name>
    <dbReference type="NCBI Taxonomy" id="412755"/>
    <lineage>
        <taxon>unclassified sequences</taxon>
        <taxon>metagenomes</taxon>
        <taxon>ecological metagenomes</taxon>
    </lineage>
</organism>
<proteinExistence type="predicted"/>
<dbReference type="Pfam" id="PF11104">
    <property type="entry name" value="PilM_2"/>
    <property type="match status" value="1"/>
</dbReference>
<sequence length="125" mass="14016">MQFLGLIPKKFLGIDIGTSAIKVVELSRWAGRKKLENYGEISASVLYKKPFRTFDKSTLSLLSKDIARAIKAVIEEANIKTRQAVFTIPDFSTFFTSFELPSMSIEELPQAVKSEARRHVPLPLG</sequence>
<dbReference type="InterPro" id="IPR005883">
    <property type="entry name" value="PilM"/>
</dbReference>
<dbReference type="AlphaFoldDB" id="A0A0F9CMV0"/>
<dbReference type="Gene3D" id="3.30.420.40">
    <property type="match status" value="1"/>
</dbReference>
<comment type="caution">
    <text evidence="1">The sequence shown here is derived from an EMBL/GenBank/DDBJ whole genome shotgun (WGS) entry which is preliminary data.</text>
</comment>
<accession>A0A0F9CMV0</accession>
<evidence type="ECO:0008006" key="2">
    <source>
        <dbReference type="Google" id="ProtNLM"/>
    </source>
</evidence>
<evidence type="ECO:0000313" key="1">
    <source>
        <dbReference type="EMBL" id="KKK97951.1"/>
    </source>
</evidence>